<dbReference type="RefSeq" id="WP_377058915.1">
    <property type="nucleotide sequence ID" value="NZ_JBHLUU010000122.1"/>
</dbReference>
<evidence type="ECO:0000313" key="8">
    <source>
        <dbReference type="EMBL" id="MFC0477540.1"/>
    </source>
</evidence>
<sequence length="851" mass="100473">MLLQKIHDESIVHTKMKIHQDIESFFEQQEERPTFEEYLRARGHYLDQIWVNVWLTRVSNQVPRVDKRDFLQDRGIETEGMARKMIDHLFRTEVRDYEPFKVTDWLEETYAQEYEKWDDLYNHTMEQVQKREEVTQKLIKKESVLEAIKEKASDVFLSGYQSIYLYIRYLIGLQMKADLQSKPRYKRLDTYALEEKLEIEGNFDELHEQSLSYFLDELTGDIQKTNYDGRFYYEYETYGDLYSAFVWKNLISLAPSKVMTNLDDETKNDYIQLTGQALSKSKMKELVEEELESLFSKMVSELENEYIDHLLQAVDTPYDLDFHSKLYEEQKAEREKRKAEEEAERQRKIEEEERMMDDIFGREYGVIYDPNVEYVIHVGETNTGKTHHALERMKRATSGLYLGPLRLLALEVYDKLNAEGIPCSLKTGEEEKLTPGASHIASTVEMFHEKDRYDCIVIDEAQMITDKDRGFSWFKAITKARAREVHIIGSRNSKNMILQLLGESKTEIHEYKRDIPLEVEGNEFSIKHVRKGDALICFSRRRVLETASRLQNDRHSVSVIYGSMPPETRKKQIQQFIEGKSKVIVSTDAIGMGLNLPIRRIVFLENEKFDGTRRRLLTSQEIKQIAGRAGRKGIYDVGKVAFTKDIRLMRRKLEQEDEPVHTFAIAPTSGVLERFQTYYRDLGTFFELWDRFKNPRGTEKASLAEERELYEIVKGTEIEARLSLQDLYGFLHLPFASREHALIQQWYETIFAIINNEDLPEPNIKKRTLEDLELSYKKLGLHLLFLYRLDRRTEAIYWERVRDELSDEVHEKLQTDVGSFAKRCRSCGRHLPWNYDFPICDQCHAARYKRS</sequence>
<dbReference type="InterPro" id="IPR014001">
    <property type="entry name" value="Helicase_ATP-bd"/>
</dbReference>
<keyword evidence="2" id="KW-0378">Hydrolase</keyword>
<dbReference type="InterPro" id="IPR050699">
    <property type="entry name" value="RNA-DNA_Helicase"/>
</dbReference>
<reference evidence="8 9" key="1">
    <citation type="submission" date="2024-09" db="EMBL/GenBank/DDBJ databases">
        <authorList>
            <person name="Sun Q."/>
            <person name="Mori K."/>
        </authorList>
    </citation>
    <scope>NUCLEOTIDE SEQUENCE [LARGE SCALE GENOMIC DNA]</scope>
    <source>
        <strain evidence="8 9">CGMCC 1.9126</strain>
    </source>
</reference>
<dbReference type="Gene3D" id="3.40.50.300">
    <property type="entry name" value="P-loop containing nucleotide triphosphate hydrolases"/>
    <property type="match status" value="2"/>
</dbReference>
<dbReference type="Proteomes" id="UP001589738">
    <property type="component" value="Unassembled WGS sequence"/>
</dbReference>
<keyword evidence="4" id="KW-0067">ATP-binding</keyword>
<dbReference type="Gene3D" id="1.20.272.40">
    <property type="match status" value="1"/>
</dbReference>
<proteinExistence type="predicted"/>
<keyword evidence="5" id="KW-0175">Coiled coil</keyword>
<dbReference type="GO" id="GO:0004386">
    <property type="term" value="F:helicase activity"/>
    <property type="evidence" value="ECO:0007669"/>
    <property type="project" value="UniProtKB-KW"/>
</dbReference>
<accession>A0ABV6KW54</accession>
<dbReference type="EMBL" id="JBHLUU010000122">
    <property type="protein sequence ID" value="MFC0477540.1"/>
    <property type="molecule type" value="Genomic_DNA"/>
</dbReference>
<keyword evidence="1" id="KW-0547">Nucleotide-binding</keyword>
<dbReference type="Pfam" id="PF22527">
    <property type="entry name" value="DEXQc_Suv3"/>
    <property type="match status" value="1"/>
</dbReference>
<dbReference type="InterPro" id="IPR027417">
    <property type="entry name" value="P-loop_NTPase"/>
</dbReference>
<keyword evidence="9" id="KW-1185">Reference proteome</keyword>
<dbReference type="PROSITE" id="PS51192">
    <property type="entry name" value="HELICASE_ATP_BIND_1"/>
    <property type="match status" value="1"/>
</dbReference>
<keyword evidence="3 8" id="KW-0347">Helicase</keyword>
<dbReference type="Pfam" id="PF00271">
    <property type="entry name" value="Helicase_C"/>
    <property type="match status" value="1"/>
</dbReference>
<evidence type="ECO:0000256" key="5">
    <source>
        <dbReference type="SAM" id="Coils"/>
    </source>
</evidence>
<dbReference type="SMART" id="SM00490">
    <property type="entry name" value="HELICc"/>
    <property type="match status" value="1"/>
</dbReference>
<name>A0ABV6KW54_9BACI</name>
<evidence type="ECO:0000256" key="3">
    <source>
        <dbReference type="ARBA" id="ARBA00022806"/>
    </source>
</evidence>
<dbReference type="SUPFAM" id="SSF52540">
    <property type="entry name" value="P-loop containing nucleoside triphosphate hydrolases"/>
    <property type="match status" value="1"/>
</dbReference>
<evidence type="ECO:0000259" key="6">
    <source>
        <dbReference type="PROSITE" id="PS51192"/>
    </source>
</evidence>
<comment type="caution">
    <text evidence="8">The sequence shown here is derived from an EMBL/GenBank/DDBJ whole genome shotgun (WGS) entry which is preliminary data.</text>
</comment>
<dbReference type="PANTHER" id="PTHR12131:SF1">
    <property type="entry name" value="ATP-DEPENDENT RNA HELICASE SUPV3L1, MITOCHONDRIAL-RELATED"/>
    <property type="match status" value="1"/>
</dbReference>
<feature type="domain" description="Helicase ATP-binding" evidence="6">
    <location>
        <begin position="366"/>
        <end position="567"/>
    </location>
</feature>
<feature type="coiled-coil region" evidence="5">
    <location>
        <begin position="324"/>
        <end position="358"/>
    </location>
</feature>
<evidence type="ECO:0000313" key="9">
    <source>
        <dbReference type="Proteomes" id="UP001589738"/>
    </source>
</evidence>
<evidence type="ECO:0000256" key="1">
    <source>
        <dbReference type="ARBA" id="ARBA00022741"/>
    </source>
</evidence>
<gene>
    <name evidence="8" type="ORF">ACFFHF_20320</name>
</gene>
<organism evidence="8 9">
    <name type="scientific">Robertmurraya beringensis</name>
    <dbReference type="NCBI Taxonomy" id="641660"/>
    <lineage>
        <taxon>Bacteria</taxon>
        <taxon>Bacillati</taxon>
        <taxon>Bacillota</taxon>
        <taxon>Bacilli</taxon>
        <taxon>Bacillales</taxon>
        <taxon>Bacillaceae</taxon>
        <taxon>Robertmurraya</taxon>
    </lineage>
</organism>
<dbReference type="PROSITE" id="PS51194">
    <property type="entry name" value="HELICASE_CTER"/>
    <property type="match status" value="1"/>
</dbReference>
<dbReference type="InterPro" id="IPR001650">
    <property type="entry name" value="Helicase_C-like"/>
</dbReference>
<evidence type="ECO:0000256" key="2">
    <source>
        <dbReference type="ARBA" id="ARBA00022801"/>
    </source>
</evidence>
<feature type="domain" description="Helicase C-terminal" evidence="7">
    <location>
        <begin position="521"/>
        <end position="671"/>
    </location>
</feature>
<evidence type="ECO:0000259" key="7">
    <source>
        <dbReference type="PROSITE" id="PS51194"/>
    </source>
</evidence>
<dbReference type="PANTHER" id="PTHR12131">
    <property type="entry name" value="ATP-DEPENDENT RNA AND DNA HELICASE"/>
    <property type="match status" value="1"/>
</dbReference>
<dbReference type="InterPro" id="IPR055206">
    <property type="entry name" value="DEXQc_SUV3"/>
</dbReference>
<evidence type="ECO:0000256" key="4">
    <source>
        <dbReference type="ARBA" id="ARBA00022840"/>
    </source>
</evidence>
<protein>
    <submittedName>
        <fullName evidence="8">Helicase-related protein</fullName>
    </submittedName>
</protein>